<dbReference type="SMART" id="SM00454">
    <property type="entry name" value="SAM"/>
    <property type="match status" value="1"/>
</dbReference>
<dbReference type="EMBL" id="JBHGVX010000007">
    <property type="protein sequence ID" value="KAL1794549.1"/>
    <property type="molecule type" value="Genomic_DNA"/>
</dbReference>
<feature type="domain" description="SAM" evidence="1">
    <location>
        <begin position="9"/>
        <end position="75"/>
    </location>
</feature>
<dbReference type="Pfam" id="PF00536">
    <property type="entry name" value="SAM_1"/>
    <property type="match status" value="1"/>
</dbReference>
<name>A0ABR3UFD6_9PLEO</name>
<gene>
    <name evidence="2" type="ORF">ACET3X_007970</name>
</gene>
<dbReference type="GeneID" id="96088292"/>
<evidence type="ECO:0000259" key="1">
    <source>
        <dbReference type="SMART" id="SM00454"/>
    </source>
</evidence>
<dbReference type="RefSeq" id="XP_069305133.1">
    <property type="nucleotide sequence ID" value="XM_069454175.1"/>
</dbReference>
<dbReference type="CDD" id="cd09487">
    <property type="entry name" value="SAM_superfamily"/>
    <property type="match status" value="1"/>
</dbReference>
<sequence>MEVCVPSAERSIDSFELSTTLNRLKLGQYEGRLRENRFEDWETVTAITEADLVELGFKVGDRRKLQRAIRENGTLSASHLQAAHATRPYRRHLRLDFNAPRKPKTAYVLFGEHV</sequence>
<dbReference type="InterPro" id="IPR013761">
    <property type="entry name" value="SAM/pointed_sf"/>
</dbReference>
<dbReference type="Gene3D" id="1.10.150.50">
    <property type="entry name" value="Transcription Factor, Ets-1"/>
    <property type="match status" value="1"/>
</dbReference>
<organism evidence="2 3">
    <name type="scientific">Alternaria dauci</name>
    <dbReference type="NCBI Taxonomy" id="48095"/>
    <lineage>
        <taxon>Eukaryota</taxon>
        <taxon>Fungi</taxon>
        <taxon>Dikarya</taxon>
        <taxon>Ascomycota</taxon>
        <taxon>Pezizomycotina</taxon>
        <taxon>Dothideomycetes</taxon>
        <taxon>Pleosporomycetidae</taxon>
        <taxon>Pleosporales</taxon>
        <taxon>Pleosporineae</taxon>
        <taxon>Pleosporaceae</taxon>
        <taxon>Alternaria</taxon>
        <taxon>Alternaria sect. Porri</taxon>
    </lineage>
</organism>
<reference evidence="2 3" key="1">
    <citation type="submission" date="2024-09" db="EMBL/GenBank/DDBJ databases">
        <title>T2T genomes of carrot and Alternaria dauci and their utility for understanding host-pathogen interaction during carrot leaf blight disease.</title>
        <authorList>
            <person name="Liu W."/>
            <person name="Xu S."/>
            <person name="Ou C."/>
            <person name="Liu X."/>
            <person name="Zhuang F."/>
            <person name="Deng X.W."/>
        </authorList>
    </citation>
    <scope>NUCLEOTIDE SEQUENCE [LARGE SCALE GENOMIC DNA]</scope>
    <source>
        <strain evidence="2 3">A2016</strain>
    </source>
</reference>
<proteinExistence type="predicted"/>
<evidence type="ECO:0000313" key="3">
    <source>
        <dbReference type="Proteomes" id="UP001578633"/>
    </source>
</evidence>
<dbReference type="Proteomes" id="UP001578633">
    <property type="component" value="Chromosome 7"/>
</dbReference>
<evidence type="ECO:0000313" key="2">
    <source>
        <dbReference type="EMBL" id="KAL1794549.1"/>
    </source>
</evidence>
<accession>A0ABR3UFD6</accession>
<protein>
    <recommendedName>
        <fullName evidence="1">SAM domain-containing protein</fullName>
    </recommendedName>
</protein>
<keyword evidence="3" id="KW-1185">Reference proteome</keyword>
<comment type="caution">
    <text evidence="2">The sequence shown here is derived from an EMBL/GenBank/DDBJ whole genome shotgun (WGS) entry which is preliminary data.</text>
</comment>
<dbReference type="InterPro" id="IPR001660">
    <property type="entry name" value="SAM"/>
</dbReference>
<dbReference type="SUPFAM" id="SSF47769">
    <property type="entry name" value="SAM/Pointed domain"/>
    <property type="match status" value="1"/>
</dbReference>